<name>A0AAW7AKJ3_9STAP</name>
<feature type="compositionally biased region" description="Basic and acidic residues" evidence="1">
    <location>
        <begin position="46"/>
        <end position="61"/>
    </location>
</feature>
<dbReference type="AlphaFoldDB" id="A0AAW7AKJ3"/>
<evidence type="ECO:0000256" key="1">
    <source>
        <dbReference type="SAM" id="MobiDB-lite"/>
    </source>
</evidence>
<reference evidence="2" key="1">
    <citation type="journal article" date="2023" name="Int. J. Mol. Sci.">
        <title>Antibiotic Resistance/Susceptibility Profiles of Staphylococcus equorum Strains from Cheese, and Genome Analysis for Antibiotic Resistance Genes.</title>
        <authorList>
            <person name="Vazquez L."/>
            <person name="Srednik M.E."/>
            <person name="Rodriguez J."/>
            <person name="Florez A.B."/>
            <person name="Mayo B."/>
        </authorList>
    </citation>
    <scope>NUCLEOTIDE SEQUENCE</scope>
    <source>
        <strain evidence="2">5A3I</strain>
    </source>
</reference>
<protein>
    <submittedName>
        <fullName evidence="2">SAS053 family protein</fullName>
    </submittedName>
</protein>
<accession>A0AAW7AKJ3</accession>
<dbReference type="RefSeq" id="WP_285323463.1">
    <property type="nucleotide sequence ID" value="NZ_JARGCK010000003.1"/>
</dbReference>
<feature type="region of interest" description="Disordered" evidence="1">
    <location>
        <begin position="1"/>
        <end position="61"/>
    </location>
</feature>
<evidence type="ECO:0000313" key="3">
    <source>
        <dbReference type="Proteomes" id="UP001174037"/>
    </source>
</evidence>
<organism evidence="2 3">
    <name type="scientific">Staphylococcus equorum</name>
    <dbReference type="NCBI Taxonomy" id="246432"/>
    <lineage>
        <taxon>Bacteria</taxon>
        <taxon>Bacillati</taxon>
        <taxon>Bacillota</taxon>
        <taxon>Bacilli</taxon>
        <taxon>Bacillales</taxon>
        <taxon>Staphylococcaceae</taxon>
        <taxon>Staphylococcus</taxon>
    </lineage>
</organism>
<comment type="caution">
    <text evidence="2">The sequence shown here is derived from an EMBL/GenBank/DDBJ whole genome shotgun (WGS) entry which is preliminary data.</text>
</comment>
<proteinExistence type="predicted"/>
<dbReference type="EMBL" id="JARGCK010000003">
    <property type="protein sequence ID" value="MDK9865679.1"/>
    <property type="molecule type" value="Genomic_DNA"/>
</dbReference>
<gene>
    <name evidence="2" type="ORF">P1A27_06830</name>
</gene>
<dbReference type="Proteomes" id="UP001174037">
    <property type="component" value="Unassembled WGS sequence"/>
</dbReference>
<feature type="compositionally biased region" description="Acidic residues" evidence="1">
    <location>
        <begin position="15"/>
        <end position="29"/>
    </location>
</feature>
<reference evidence="2" key="2">
    <citation type="submission" date="2023-03" db="EMBL/GenBank/DDBJ databases">
        <authorList>
            <person name="Vazquez L."/>
            <person name="Rodriguez J."/>
            <person name="Mayo B."/>
            <person name="Florez A.B."/>
        </authorList>
    </citation>
    <scope>NUCLEOTIDE SEQUENCE</scope>
    <source>
        <strain evidence="2">5A3I</strain>
    </source>
</reference>
<evidence type="ECO:0000313" key="2">
    <source>
        <dbReference type="EMBL" id="MDK9865679.1"/>
    </source>
</evidence>
<dbReference type="NCBIfam" id="NF040875">
    <property type="entry name" value="SAS053_fam"/>
    <property type="match status" value="1"/>
</dbReference>
<sequence>MTNKKDNKNLQNDVPEPENEMVSDYEDVVELGKEMEQISEENDEDKLDKSHDPEVRSDLND</sequence>